<evidence type="ECO:0000313" key="2">
    <source>
        <dbReference type="EnsemblPlants" id="ORUFI01G18420.1"/>
    </source>
</evidence>
<organism evidence="2 3">
    <name type="scientific">Oryza rufipogon</name>
    <name type="common">Brownbeard rice</name>
    <name type="synonym">Asian wild rice</name>
    <dbReference type="NCBI Taxonomy" id="4529"/>
    <lineage>
        <taxon>Eukaryota</taxon>
        <taxon>Viridiplantae</taxon>
        <taxon>Streptophyta</taxon>
        <taxon>Embryophyta</taxon>
        <taxon>Tracheophyta</taxon>
        <taxon>Spermatophyta</taxon>
        <taxon>Magnoliopsida</taxon>
        <taxon>Liliopsida</taxon>
        <taxon>Poales</taxon>
        <taxon>Poaceae</taxon>
        <taxon>BOP clade</taxon>
        <taxon>Oryzoideae</taxon>
        <taxon>Oryzeae</taxon>
        <taxon>Oryzinae</taxon>
        <taxon>Oryza</taxon>
    </lineage>
</organism>
<feature type="compositionally biased region" description="Pro residues" evidence="1">
    <location>
        <begin position="58"/>
        <end position="69"/>
    </location>
</feature>
<reference evidence="3" key="1">
    <citation type="submission" date="2013-06" db="EMBL/GenBank/DDBJ databases">
        <authorList>
            <person name="Zhao Q."/>
        </authorList>
    </citation>
    <scope>NUCLEOTIDE SEQUENCE</scope>
    <source>
        <strain evidence="3">cv. W1943</strain>
    </source>
</reference>
<name>A0A0E0MWR8_ORYRU</name>
<dbReference type="Gramene" id="ORUFI01G18420.1">
    <property type="protein sequence ID" value="ORUFI01G18420.1"/>
    <property type="gene ID" value="ORUFI01G18420"/>
</dbReference>
<reference evidence="2" key="2">
    <citation type="submission" date="2015-06" db="UniProtKB">
        <authorList>
            <consortium name="EnsemblPlants"/>
        </authorList>
    </citation>
    <scope>IDENTIFICATION</scope>
</reference>
<feature type="compositionally biased region" description="Polar residues" evidence="1">
    <location>
        <begin position="164"/>
        <end position="178"/>
    </location>
</feature>
<dbReference type="AlphaFoldDB" id="A0A0E0MWR8"/>
<feature type="region of interest" description="Disordered" evidence="1">
    <location>
        <begin position="137"/>
        <end position="178"/>
    </location>
</feature>
<dbReference type="EnsemblPlants" id="ORUFI01G18420.1">
    <property type="protein sequence ID" value="ORUFI01G18420.1"/>
    <property type="gene ID" value="ORUFI01G18420"/>
</dbReference>
<evidence type="ECO:0000256" key="1">
    <source>
        <dbReference type="SAM" id="MobiDB-lite"/>
    </source>
</evidence>
<evidence type="ECO:0000313" key="3">
    <source>
        <dbReference type="Proteomes" id="UP000008022"/>
    </source>
</evidence>
<dbReference type="HOGENOM" id="CLU_125189_0_0_1"/>
<sequence>MTAASSPPLAPPATIPSSTSALRHLLPLSGLRFRRLPAAVGRGYRSRPGFRYRAAAGPSPPSSEPPPRSPHGQTSRLQYHENVGKRGYQDYRIGYAYSLQFCSGWHCFSGEVLGMGITIQEAQSANDSVRNREDPLSKFTGNTKVGAAPCQSSSDTPKEAGSMVGTSACTLHSTATKT</sequence>
<proteinExistence type="predicted"/>
<accession>A0A0E0MWR8</accession>
<dbReference type="STRING" id="4529.A0A0E0MWR8"/>
<dbReference type="Proteomes" id="UP000008022">
    <property type="component" value="Unassembled WGS sequence"/>
</dbReference>
<protein>
    <submittedName>
        <fullName evidence="2">Uncharacterized protein</fullName>
    </submittedName>
</protein>
<feature type="region of interest" description="Disordered" evidence="1">
    <location>
        <begin position="49"/>
        <end position="75"/>
    </location>
</feature>
<dbReference type="OMA" id="QYHENVG"/>
<keyword evidence="3" id="KW-1185">Reference proteome</keyword>